<evidence type="ECO:0000256" key="4">
    <source>
        <dbReference type="NCBIfam" id="TIGR00152"/>
    </source>
</evidence>
<evidence type="ECO:0000313" key="6">
    <source>
        <dbReference type="Proteomes" id="UP000016608"/>
    </source>
</evidence>
<dbReference type="GO" id="GO:0005737">
    <property type="term" value="C:cytoplasm"/>
    <property type="evidence" value="ECO:0007669"/>
    <property type="project" value="UniProtKB-SubCell"/>
</dbReference>
<gene>
    <name evidence="3" type="primary">coaE</name>
    <name evidence="5" type="ORF">HMPREF0373_02510</name>
</gene>
<dbReference type="CDD" id="cd02022">
    <property type="entry name" value="DPCK"/>
    <property type="match status" value="1"/>
</dbReference>
<dbReference type="eggNOG" id="COG0237">
    <property type="taxonomic scope" value="Bacteria"/>
</dbReference>
<comment type="catalytic activity">
    <reaction evidence="3">
        <text>3'-dephospho-CoA + ATP = ADP + CoA + H(+)</text>
        <dbReference type="Rhea" id="RHEA:18245"/>
        <dbReference type="ChEBI" id="CHEBI:15378"/>
        <dbReference type="ChEBI" id="CHEBI:30616"/>
        <dbReference type="ChEBI" id="CHEBI:57287"/>
        <dbReference type="ChEBI" id="CHEBI:57328"/>
        <dbReference type="ChEBI" id="CHEBI:456216"/>
        <dbReference type="EC" id="2.7.1.24"/>
    </reaction>
</comment>
<name>U2QX99_EUBRA</name>
<dbReference type="HOGENOM" id="CLU_057180_2_0_9"/>
<keyword evidence="2 3" id="KW-0067">ATP-binding</keyword>
<evidence type="ECO:0000256" key="3">
    <source>
        <dbReference type="HAMAP-Rule" id="MF_00376"/>
    </source>
</evidence>
<dbReference type="Gene3D" id="3.40.50.300">
    <property type="entry name" value="P-loop containing nucleotide triphosphate hydrolases"/>
    <property type="match status" value="1"/>
</dbReference>
<comment type="pathway">
    <text evidence="3">Cofactor biosynthesis; coenzyme A biosynthesis; CoA from (R)-pantothenate: step 5/5.</text>
</comment>
<protein>
    <recommendedName>
        <fullName evidence="3 4">Dephospho-CoA kinase</fullName>
        <ecNumber evidence="3 4">2.7.1.24</ecNumber>
    </recommendedName>
    <alternativeName>
        <fullName evidence="3">Dephosphocoenzyme A kinase</fullName>
    </alternativeName>
</protein>
<dbReference type="AlphaFoldDB" id="U2QX99"/>
<dbReference type="Pfam" id="PF01121">
    <property type="entry name" value="CoaE"/>
    <property type="match status" value="1"/>
</dbReference>
<keyword evidence="1 3" id="KW-0547">Nucleotide-binding</keyword>
<keyword evidence="3 5" id="KW-0418">Kinase</keyword>
<dbReference type="PANTHER" id="PTHR10695:SF46">
    <property type="entry name" value="BIFUNCTIONAL COENZYME A SYNTHASE-RELATED"/>
    <property type="match status" value="1"/>
</dbReference>
<proteinExistence type="inferred from homology"/>
<keyword evidence="3" id="KW-0963">Cytoplasm</keyword>
<keyword evidence="3" id="KW-0173">Coenzyme A biosynthesis</keyword>
<dbReference type="EMBL" id="AWVJ01000149">
    <property type="protein sequence ID" value="ERK43372.1"/>
    <property type="molecule type" value="Genomic_DNA"/>
</dbReference>
<organism evidence="5 6">
    <name type="scientific">Eubacterium ramulus ATCC 29099</name>
    <dbReference type="NCBI Taxonomy" id="1256908"/>
    <lineage>
        <taxon>Bacteria</taxon>
        <taxon>Bacillati</taxon>
        <taxon>Bacillota</taxon>
        <taxon>Clostridia</taxon>
        <taxon>Eubacteriales</taxon>
        <taxon>Eubacteriaceae</taxon>
        <taxon>Eubacterium</taxon>
    </lineage>
</organism>
<dbReference type="NCBIfam" id="TIGR00152">
    <property type="entry name" value="dephospho-CoA kinase"/>
    <property type="match status" value="1"/>
</dbReference>
<dbReference type="GO" id="GO:0015937">
    <property type="term" value="P:coenzyme A biosynthetic process"/>
    <property type="evidence" value="ECO:0007669"/>
    <property type="project" value="UniProtKB-UniRule"/>
</dbReference>
<keyword evidence="6" id="KW-1185">Reference proteome</keyword>
<dbReference type="PROSITE" id="PS51219">
    <property type="entry name" value="DPCK"/>
    <property type="match status" value="1"/>
</dbReference>
<reference evidence="5 6" key="1">
    <citation type="submission" date="2013-06" db="EMBL/GenBank/DDBJ databases">
        <authorList>
            <person name="Weinstock G."/>
            <person name="Sodergren E."/>
            <person name="Lobos E.A."/>
            <person name="Fulton L."/>
            <person name="Fulton R."/>
            <person name="Courtney L."/>
            <person name="Fronick C."/>
            <person name="O'Laughlin M."/>
            <person name="Godfrey J."/>
            <person name="Wilson R.M."/>
            <person name="Miner T."/>
            <person name="Farmer C."/>
            <person name="Delehaunty K."/>
            <person name="Cordes M."/>
            <person name="Minx P."/>
            <person name="Tomlinson C."/>
            <person name="Chen J."/>
            <person name="Wollam A."/>
            <person name="Pepin K.H."/>
            <person name="Bhonagiri V."/>
            <person name="Zhang X."/>
            <person name="Warren W."/>
            <person name="Mitreva M."/>
            <person name="Mardis E.R."/>
            <person name="Wilson R.K."/>
        </authorList>
    </citation>
    <scope>NUCLEOTIDE SEQUENCE [LARGE SCALE GENOMIC DNA]</scope>
    <source>
        <strain evidence="5 6">ATCC 29099</strain>
    </source>
</reference>
<comment type="function">
    <text evidence="3">Catalyzes the phosphorylation of the 3'-hydroxyl group of dephosphocoenzyme A to form coenzyme A.</text>
</comment>
<evidence type="ECO:0000313" key="5">
    <source>
        <dbReference type="EMBL" id="ERK43372.1"/>
    </source>
</evidence>
<feature type="binding site" evidence="3">
    <location>
        <begin position="59"/>
        <end position="64"/>
    </location>
    <ligand>
        <name>ATP</name>
        <dbReference type="ChEBI" id="CHEBI:30616"/>
    </ligand>
</feature>
<dbReference type="GO" id="GO:0005524">
    <property type="term" value="F:ATP binding"/>
    <property type="evidence" value="ECO:0007669"/>
    <property type="project" value="UniProtKB-UniRule"/>
</dbReference>
<comment type="caution">
    <text evidence="5">The sequence shown here is derived from an EMBL/GenBank/DDBJ whole genome shotgun (WGS) entry which is preliminary data.</text>
</comment>
<accession>U2QX99</accession>
<sequence length="259" mass="30386">MSDYVAQNHAPGFTCICHKCQEIIFSERKYSELLYQNRYDNSELTYNDMHFIGITGGVGAGKTAILSYLESNYPCRVMLADEIAHDVMEPGRDCYRKLQELFAKDQVFEADGQIDRKRMAQVLFSDEEKRLALNNIVHPAVKQYVIDEMNRERAEQKNKVLILEAALLIEEHYDEICDELWYIYTSEKNRRERLKLNRGYSDEKIDNIFASQLSESTYREVCREEIDNNHLPEDAFSQIDALMKARQVEKVQKRQTTEE</sequence>
<evidence type="ECO:0000256" key="1">
    <source>
        <dbReference type="ARBA" id="ARBA00022741"/>
    </source>
</evidence>
<keyword evidence="3" id="KW-0808">Transferase</keyword>
<comment type="subcellular location">
    <subcellularLocation>
        <location evidence="3">Cytoplasm</location>
    </subcellularLocation>
</comment>
<dbReference type="InterPro" id="IPR027417">
    <property type="entry name" value="P-loop_NTPase"/>
</dbReference>
<dbReference type="PATRIC" id="fig|1256908.3.peg.2312"/>
<evidence type="ECO:0000256" key="2">
    <source>
        <dbReference type="ARBA" id="ARBA00022840"/>
    </source>
</evidence>
<dbReference type="HAMAP" id="MF_00376">
    <property type="entry name" value="Dephospho_CoA_kinase"/>
    <property type="match status" value="1"/>
</dbReference>
<dbReference type="GO" id="GO:0004140">
    <property type="term" value="F:dephospho-CoA kinase activity"/>
    <property type="evidence" value="ECO:0007669"/>
    <property type="project" value="UniProtKB-UniRule"/>
</dbReference>
<dbReference type="UniPathway" id="UPA00241">
    <property type="reaction ID" value="UER00356"/>
</dbReference>
<comment type="similarity">
    <text evidence="3">Belongs to the CoaE family.</text>
</comment>
<dbReference type="EC" id="2.7.1.24" evidence="3 4"/>
<dbReference type="InterPro" id="IPR001977">
    <property type="entry name" value="Depp_CoAkinase"/>
</dbReference>
<dbReference type="PANTHER" id="PTHR10695">
    <property type="entry name" value="DEPHOSPHO-COA KINASE-RELATED"/>
    <property type="match status" value="1"/>
</dbReference>
<dbReference type="Proteomes" id="UP000016608">
    <property type="component" value="Unassembled WGS sequence"/>
</dbReference>
<dbReference type="SUPFAM" id="SSF52540">
    <property type="entry name" value="P-loop containing nucleoside triphosphate hydrolases"/>
    <property type="match status" value="1"/>
</dbReference>